<evidence type="ECO:0000256" key="1">
    <source>
        <dbReference type="ARBA" id="ARBA00022679"/>
    </source>
</evidence>
<dbReference type="EMBL" id="LR596615">
    <property type="protein sequence ID" value="VUE36142.1"/>
    <property type="molecule type" value="Genomic_DNA"/>
</dbReference>
<dbReference type="GO" id="GO:0000309">
    <property type="term" value="F:nicotinamide-nucleotide adenylyltransferase activity"/>
    <property type="evidence" value="ECO:0007669"/>
    <property type="project" value="UniProtKB-EC"/>
</dbReference>
<evidence type="ECO:0000313" key="4">
    <source>
        <dbReference type="EMBL" id="SOK58373.1"/>
    </source>
</evidence>
<reference evidence="4" key="1">
    <citation type="submission" date="2017-10" db="EMBL/GenBank/DDBJ databases">
        <authorList>
            <person name="Banno H."/>
            <person name="Chua N.-H."/>
        </authorList>
    </citation>
    <scope>NUCLEOTIDE SEQUENCE [LARGE SCALE GENOMIC DNA]</scope>
</reference>
<dbReference type="RefSeq" id="YP_009623706.1">
    <property type="nucleotide sequence ID" value="NC_042116.1"/>
</dbReference>
<evidence type="ECO:0000313" key="5">
    <source>
        <dbReference type="EMBL" id="VUE36142.1"/>
    </source>
</evidence>
<dbReference type="InterPro" id="IPR014729">
    <property type="entry name" value="Rossmann-like_a/b/a_fold"/>
</dbReference>
<sequence length="357" mass="41179">MKNEKVYVYIGRFQMAHSGHEQTIKHALENSDRLVILVGSSDLARDPKNPFTFDERNQVLDAMSTRLAQEEWAKGRSVKINILPIHDYVYNNSKWLMEVHEQVKSVTSSTDITITGCQKEADESTFYLNFFPQWKPDFIPEHKISEGNYTVNSTEIRNQFFSTKQVPTSLPEETKEFLAKFMHTKPMVFDNLIGEFNFINRYRSEMIEKLPFKTIPFITGDALVICAGHVLLVKRRTFPGKGLYALPGGFFDSEQDGTQIDSAIRELKEETKIDVPLKVLYGSIRESMEFGDKHRSLRWRIITKCAYIQLQDSTLPKVKGADDAEKAFWMPLGELVNNRDKFFEDHLSIIDTFLGIL</sequence>
<dbReference type="InterPro" id="IPR004821">
    <property type="entry name" value="Cyt_trans-like"/>
</dbReference>
<dbReference type="NCBIfam" id="TIGR00125">
    <property type="entry name" value="cyt_tran_rel"/>
    <property type="match status" value="1"/>
</dbReference>
<keyword evidence="1 4" id="KW-0808">Transferase</keyword>
<keyword evidence="2 4" id="KW-0548">Nucleotidyltransferase</keyword>
<dbReference type="Pfam" id="PF00293">
    <property type="entry name" value="NUDIX"/>
    <property type="match status" value="1"/>
</dbReference>
<dbReference type="EC" id="3.6.1.13" evidence="4"/>
<keyword evidence="6" id="KW-1185">Reference proteome</keyword>
<dbReference type="Proteomes" id="UP000240931">
    <property type="component" value="Segment"/>
</dbReference>
<name>A0A2C9CX50_9CAUD</name>
<dbReference type="InterPro" id="IPR000086">
    <property type="entry name" value="NUDIX_hydrolase_dom"/>
</dbReference>
<dbReference type="KEGG" id="vg:40100514"/>
<dbReference type="EMBL" id="LT960551">
    <property type="protein sequence ID" value="SOK58373.1"/>
    <property type="molecule type" value="Genomic_DNA"/>
</dbReference>
<dbReference type="OrthoDB" id="9613at10239"/>
<keyword evidence="4" id="KW-0378">Hydrolase</keyword>
<dbReference type="Proteomes" id="UP000317227">
    <property type="component" value="Segment"/>
</dbReference>
<evidence type="ECO:0000256" key="2">
    <source>
        <dbReference type="ARBA" id="ARBA00022695"/>
    </source>
</evidence>
<reference evidence="6" key="2">
    <citation type="submission" date="2017-10" db="EMBL/GenBank/DDBJ databases">
        <authorList>
            <person name="Skurnik M."/>
        </authorList>
    </citation>
    <scope>NUCLEOTIDE SEQUENCE [LARGE SCALE GENOMIC DNA]</scope>
</reference>
<dbReference type="PANTHER" id="PTHR21342">
    <property type="entry name" value="PHOSPHOPANTETHEINE ADENYLYLTRANSFERASE"/>
    <property type="match status" value="1"/>
</dbReference>
<organism evidence="4 6">
    <name type="scientific">Yersinia phage fHe-Yen9-04</name>
    <dbReference type="NCBI Taxonomy" id="2052742"/>
    <lineage>
        <taxon>Viruses</taxon>
        <taxon>Duplodnaviria</taxon>
        <taxon>Heunggongvirae</taxon>
        <taxon>Uroviricota</taxon>
        <taxon>Caudoviricetes</taxon>
        <taxon>Eneladusvirus</taxon>
        <taxon>Eneladusvirus Yen904</taxon>
    </lineage>
</organism>
<dbReference type="Pfam" id="PF01467">
    <property type="entry name" value="CTP_transf_like"/>
    <property type="match status" value="1"/>
</dbReference>
<reference evidence="5 7" key="3">
    <citation type="submission" date="2019-06" db="EMBL/GenBank/DDBJ databases">
        <authorList>
            <person name="Bower L."/>
            <person name="Leinonen R."/>
        </authorList>
    </citation>
    <scope>NUCLEOTIDE SEQUENCE [LARGE SCALE GENOMIC DNA]</scope>
</reference>
<dbReference type="InterPro" id="IPR015797">
    <property type="entry name" value="NUDIX_hydrolase-like_dom_sf"/>
</dbReference>
<dbReference type="GeneID" id="40100514"/>
<dbReference type="GO" id="GO:0047631">
    <property type="term" value="F:ADP-ribose diphosphatase activity"/>
    <property type="evidence" value="ECO:0007669"/>
    <property type="project" value="UniProtKB-EC"/>
</dbReference>
<protein>
    <submittedName>
        <fullName evidence="4">Nicotinamide-nucleotide adenylyltransferase, NadM family / ADP-ribose pyrophosphatase</fullName>
        <ecNumber evidence="4">2.7.7.1</ecNumber>
        <ecNumber evidence="4">3.6.1.13</ecNumber>
    </submittedName>
</protein>
<evidence type="ECO:0000313" key="7">
    <source>
        <dbReference type="Proteomes" id="UP000317227"/>
    </source>
</evidence>
<dbReference type="Gene3D" id="3.40.50.620">
    <property type="entry name" value="HUPs"/>
    <property type="match status" value="1"/>
</dbReference>
<dbReference type="Gene3D" id="3.90.79.10">
    <property type="entry name" value="Nucleoside Triphosphate Pyrophosphohydrolase"/>
    <property type="match status" value="1"/>
</dbReference>
<dbReference type="CDD" id="cd18873">
    <property type="entry name" value="NUDIX_NadM_like"/>
    <property type="match status" value="1"/>
</dbReference>
<evidence type="ECO:0000259" key="3">
    <source>
        <dbReference type="PROSITE" id="PS51462"/>
    </source>
</evidence>
<accession>A0A2C9CX50</accession>
<dbReference type="SUPFAM" id="SSF52374">
    <property type="entry name" value="Nucleotidylyl transferase"/>
    <property type="match status" value="1"/>
</dbReference>
<evidence type="ECO:0000313" key="6">
    <source>
        <dbReference type="Proteomes" id="UP000240931"/>
    </source>
</evidence>
<proteinExistence type="predicted"/>
<dbReference type="SUPFAM" id="SSF55811">
    <property type="entry name" value="Nudix"/>
    <property type="match status" value="1"/>
</dbReference>
<gene>
    <name evidence="4" type="primary">g096</name>
</gene>
<dbReference type="PANTHER" id="PTHR21342:SF0">
    <property type="entry name" value="BIFUNCTIONAL NMN ADENYLYLTRANSFERASE_NUDIX HYDROLASE"/>
    <property type="match status" value="1"/>
</dbReference>
<feature type="domain" description="Nudix hydrolase" evidence="3">
    <location>
        <begin position="207"/>
        <end position="353"/>
    </location>
</feature>
<dbReference type="EC" id="2.7.7.1" evidence="4"/>
<dbReference type="PROSITE" id="PS51462">
    <property type="entry name" value="NUDIX"/>
    <property type="match status" value="1"/>
</dbReference>